<gene>
    <name evidence="3" type="ORF">EH244_25740</name>
    <name evidence="4" type="ORF">EJO66_26685</name>
</gene>
<sequence length="112" mass="11077">MRTSFKLLALGSFAAFAALGAVNAAAEMTDGSDYHPLQMNSPENPDVQAGAMAAARPSGTESIGQSTSAPAMNSTTPVSDVQAGAYAASHATGTESIGQSTSLPLVQSASGS</sequence>
<feature type="signal peptide" evidence="2">
    <location>
        <begin position="1"/>
        <end position="17"/>
    </location>
</feature>
<evidence type="ECO:0000313" key="3">
    <source>
        <dbReference type="EMBL" id="RRH83055.1"/>
    </source>
</evidence>
<feature type="compositionally biased region" description="Polar residues" evidence="1">
    <location>
        <begin position="91"/>
        <end position="112"/>
    </location>
</feature>
<dbReference type="RefSeq" id="WP_124961148.1">
    <property type="nucleotide sequence ID" value="NZ_CBFHCE010000313.1"/>
</dbReference>
<evidence type="ECO:0000256" key="2">
    <source>
        <dbReference type="SAM" id="SignalP"/>
    </source>
</evidence>
<dbReference type="EMBL" id="RXFQ01000020">
    <property type="protein sequence ID" value="RSZ30274.1"/>
    <property type="molecule type" value="Genomic_DNA"/>
</dbReference>
<proteinExistence type="predicted"/>
<name>A0A3P3E9B7_9BURK</name>
<evidence type="ECO:0000313" key="6">
    <source>
        <dbReference type="Proteomes" id="UP000271590"/>
    </source>
</evidence>
<keyword evidence="5" id="KW-1185">Reference proteome</keyword>
<organism evidence="3 6">
    <name type="scientific">Variovorax beijingensis</name>
    <dbReference type="NCBI Taxonomy" id="2496117"/>
    <lineage>
        <taxon>Bacteria</taxon>
        <taxon>Pseudomonadati</taxon>
        <taxon>Pseudomonadota</taxon>
        <taxon>Betaproteobacteria</taxon>
        <taxon>Burkholderiales</taxon>
        <taxon>Comamonadaceae</taxon>
        <taxon>Variovorax</taxon>
    </lineage>
</organism>
<accession>A0A3P3E9B7</accession>
<feature type="chain" id="PRO_5017956744" evidence="2">
    <location>
        <begin position="18"/>
        <end position="112"/>
    </location>
</feature>
<dbReference type="AlphaFoldDB" id="A0A3P3E9B7"/>
<dbReference type="Proteomes" id="UP000271137">
    <property type="component" value="Unassembled WGS sequence"/>
</dbReference>
<reference evidence="4 5" key="2">
    <citation type="submission" date="2018-12" db="EMBL/GenBank/DDBJ databases">
        <title>The genome sequences of strain 502.</title>
        <authorList>
            <person name="Gao J."/>
            <person name="Sun J."/>
        </authorList>
    </citation>
    <scope>NUCLEOTIDE SEQUENCE [LARGE SCALE GENOMIC DNA]</scope>
    <source>
        <strain evidence="4 5">502</strain>
    </source>
</reference>
<reference evidence="3 6" key="1">
    <citation type="submission" date="2018-11" db="EMBL/GenBank/DDBJ databases">
        <title>The genome of Variovorax sp T529.</title>
        <authorList>
            <person name="Gao J."/>
        </authorList>
    </citation>
    <scope>NUCLEOTIDE SEQUENCE [LARGE SCALE GENOMIC DNA]</scope>
    <source>
        <strain evidence="3 6">T529</strain>
    </source>
</reference>
<dbReference type="Proteomes" id="UP000271590">
    <property type="component" value="Unassembled WGS sequence"/>
</dbReference>
<feature type="compositionally biased region" description="Polar residues" evidence="1">
    <location>
        <begin position="59"/>
        <end position="79"/>
    </location>
</feature>
<feature type="region of interest" description="Disordered" evidence="1">
    <location>
        <begin position="31"/>
        <end position="112"/>
    </location>
</feature>
<evidence type="ECO:0000313" key="5">
    <source>
        <dbReference type="Proteomes" id="UP000271137"/>
    </source>
</evidence>
<evidence type="ECO:0000313" key="4">
    <source>
        <dbReference type="EMBL" id="RSZ30274.1"/>
    </source>
</evidence>
<evidence type="ECO:0000256" key="1">
    <source>
        <dbReference type="SAM" id="MobiDB-lite"/>
    </source>
</evidence>
<comment type="caution">
    <text evidence="3">The sequence shown here is derived from an EMBL/GenBank/DDBJ whole genome shotgun (WGS) entry which is preliminary data.</text>
</comment>
<protein>
    <submittedName>
        <fullName evidence="3">Uncharacterized protein</fullName>
    </submittedName>
</protein>
<dbReference type="EMBL" id="RQXU01000022">
    <property type="protein sequence ID" value="RRH83055.1"/>
    <property type="molecule type" value="Genomic_DNA"/>
</dbReference>
<keyword evidence="2" id="KW-0732">Signal</keyword>